<evidence type="ECO:0000256" key="6">
    <source>
        <dbReference type="ARBA" id="ARBA00023136"/>
    </source>
</evidence>
<dbReference type="Pfam" id="PF02321">
    <property type="entry name" value="OEP"/>
    <property type="match status" value="2"/>
</dbReference>
<dbReference type="PANTHER" id="PTHR30026">
    <property type="entry name" value="OUTER MEMBRANE PROTEIN TOLC"/>
    <property type="match status" value="1"/>
</dbReference>
<keyword evidence="5" id="KW-0812">Transmembrane</keyword>
<keyword evidence="6" id="KW-0472">Membrane</keyword>
<dbReference type="AlphaFoldDB" id="A0A7C3QSW4"/>
<comment type="subcellular location">
    <subcellularLocation>
        <location evidence="1">Cell outer membrane</location>
    </subcellularLocation>
</comment>
<dbReference type="InterPro" id="IPR051906">
    <property type="entry name" value="TolC-like"/>
</dbReference>
<sequence>MKLLHEKRGCYRRERMATGISRYVLGGLMAFLPWLTTNALALTLGQSVDLALGNNPAWKADRLREKLTHSQKIAAWGSYLPSLAVSETYINTNNPLTAFGILLNEGIVSQSTLSNINNLDNPSYTQTFGFATTLSETIYNGGNRFYGSQAAVHREARAKELSNWKRQTLIFDVTRAYLGVLLADRRVEVVEADLRAAEVDAKTAHDQWARGTLLRSDYLRAKVHATRLGVLLLKARRDATLSRLSLSRLLGRKVLPEERLEIPVRFSDTAPALLKELAAKGEPALVDQALRERPDYRAVAQEVEVRDRQVHQALSGFLPQVTAQGIYNEYNQGLSAWGKQSYTAIGQVSWNLLNGLSDLEGRQQARLRLRMALYKKEDLTRGLRYEVSRSLTTAMVAQESIRADHQAVLQAREALHIVRARYRAGLAGVVRLLRAEARYHDIRLQELSDNYRLEESMANLLWVTGGLHRNLPIFD</sequence>
<dbReference type="GO" id="GO:0015562">
    <property type="term" value="F:efflux transmembrane transporter activity"/>
    <property type="evidence" value="ECO:0007669"/>
    <property type="project" value="InterPro"/>
</dbReference>
<evidence type="ECO:0000256" key="1">
    <source>
        <dbReference type="ARBA" id="ARBA00004442"/>
    </source>
</evidence>
<dbReference type="PANTHER" id="PTHR30026:SF21">
    <property type="entry name" value="SLR1270 PROTEIN"/>
    <property type="match status" value="1"/>
</dbReference>
<dbReference type="Gene3D" id="1.20.1600.10">
    <property type="entry name" value="Outer membrane efflux proteins (OEP)"/>
    <property type="match status" value="1"/>
</dbReference>
<reference evidence="8" key="1">
    <citation type="journal article" date="2020" name="mSystems">
        <title>Genome- and Community-Level Interaction Insights into Carbon Utilization and Element Cycling Functions of Hydrothermarchaeota in Hydrothermal Sediment.</title>
        <authorList>
            <person name="Zhou Z."/>
            <person name="Liu Y."/>
            <person name="Xu W."/>
            <person name="Pan J."/>
            <person name="Luo Z.H."/>
            <person name="Li M."/>
        </authorList>
    </citation>
    <scope>NUCLEOTIDE SEQUENCE [LARGE SCALE GENOMIC DNA]</scope>
    <source>
        <strain evidence="8">SpSt-902</strain>
    </source>
</reference>
<evidence type="ECO:0000256" key="7">
    <source>
        <dbReference type="ARBA" id="ARBA00023237"/>
    </source>
</evidence>
<gene>
    <name evidence="8" type="ORF">ENX03_09210</name>
</gene>
<accession>A0A7C3QSW4</accession>
<dbReference type="InterPro" id="IPR003423">
    <property type="entry name" value="OMP_efflux"/>
</dbReference>
<keyword evidence="3" id="KW-0813">Transport</keyword>
<protein>
    <submittedName>
        <fullName evidence="8">TolC family protein</fullName>
    </submittedName>
</protein>
<dbReference type="GO" id="GO:0009279">
    <property type="term" value="C:cell outer membrane"/>
    <property type="evidence" value="ECO:0007669"/>
    <property type="project" value="UniProtKB-SubCell"/>
</dbReference>
<dbReference type="GO" id="GO:0015288">
    <property type="term" value="F:porin activity"/>
    <property type="evidence" value="ECO:0007669"/>
    <property type="project" value="TreeGrafter"/>
</dbReference>
<proteinExistence type="inferred from homology"/>
<evidence type="ECO:0000256" key="2">
    <source>
        <dbReference type="ARBA" id="ARBA00007613"/>
    </source>
</evidence>
<keyword evidence="4" id="KW-1134">Transmembrane beta strand</keyword>
<evidence type="ECO:0000256" key="5">
    <source>
        <dbReference type="ARBA" id="ARBA00022692"/>
    </source>
</evidence>
<keyword evidence="7" id="KW-0998">Cell outer membrane</keyword>
<evidence type="ECO:0000313" key="8">
    <source>
        <dbReference type="EMBL" id="HFT94090.1"/>
    </source>
</evidence>
<name>A0A7C3QSW4_9BACT</name>
<evidence type="ECO:0000256" key="3">
    <source>
        <dbReference type="ARBA" id="ARBA00022448"/>
    </source>
</evidence>
<evidence type="ECO:0000256" key="4">
    <source>
        <dbReference type="ARBA" id="ARBA00022452"/>
    </source>
</evidence>
<dbReference type="EMBL" id="DTMM01000196">
    <property type="protein sequence ID" value="HFT94090.1"/>
    <property type="molecule type" value="Genomic_DNA"/>
</dbReference>
<organism evidence="8">
    <name type="scientific">Leptospirillum ferriphilum</name>
    <dbReference type="NCBI Taxonomy" id="178606"/>
    <lineage>
        <taxon>Bacteria</taxon>
        <taxon>Pseudomonadati</taxon>
        <taxon>Nitrospirota</taxon>
        <taxon>Nitrospiria</taxon>
        <taxon>Nitrospirales</taxon>
        <taxon>Nitrospiraceae</taxon>
        <taxon>Leptospirillum</taxon>
    </lineage>
</organism>
<dbReference type="SUPFAM" id="SSF56954">
    <property type="entry name" value="Outer membrane efflux proteins (OEP)"/>
    <property type="match status" value="1"/>
</dbReference>
<comment type="caution">
    <text evidence="8">The sequence shown here is derived from an EMBL/GenBank/DDBJ whole genome shotgun (WGS) entry which is preliminary data.</text>
</comment>
<comment type="similarity">
    <text evidence="2">Belongs to the outer membrane factor (OMF) (TC 1.B.17) family.</text>
</comment>
<dbReference type="GO" id="GO:1990281">
    <property type="term" value="C:efflux pump complex"/>
    <property type="evidence" value="ECO:0007669"/>
    <property type="project" value="TreeGrafter"/>
</dbReference>